<feature type="transmembrane region" description="Helical" evidence="10">
    <location>
        <begin position="238"/>
        <end position="257"/>
    </location>
</feature>
<name>A0A7W3Z9U0_9PSEU</name>
<evidence type="ECO:0000256" key="1">
    <source>
        <dbReference type="ARBA" id="ARBA00004477"/>
    </source>
</evidence>
<dbReference type="RefSeq" id="WP_182890841.1">
    <property type="nucleotide sequence ID" value="NZ_JACGZW010000003.1"/>
</dbReference>
<feature type="transmembrane region" description="Helical" evidence="10">
    <location>
        <begin position="329"/>
        <end position="347"/>
    </location>
</feature>
<evidence type="ECO:0000256" key="2">
    <source>
        <dbReference type="ARBA" id="ARBA00004687"/>
    </source>
</evidence>
<feature type="transmembrane region" description="Helical" evidence="10">
    <location>
        <begin position="41"/>
        <end position="60"/>
    </location>
</feature>
<protein>
    <recommendedName>
        <fullName evidence="13">Glycosyltransferase RgtA/B/C/D-like domain-containing protein</fullName>
    </recommendedName>
</protein>
<evidence type="ECO:0000313" key="12">
    <source>
        <dbReference type="Proteomes" id="UP000526734"/>
    </source>
</evidence>
<dbReference type="EMBL" id="JACGZW010000003">
    <property type="protein sequence ID" value="MBB1153761.1"/>
    <property type="molecule type" value="Genomic_DNA"/>
</dbReference>
<keyword evidence="7" id="KW-0256">Endoplasmic reticulum</keyword>
<evidence type="ECO:0000256" key="5">
    <source>
        <dbReference type="ARBA" id="ARBA00022679"/>
    </source>
</evidence>
<dbReference type="PANTHER" id="PTHR12468:SF2">
    <property type="entry name" value="GPI MANNOSYLTRANSFERASE 2"/>
    <property type="match status" value="1"/>
</dbReference>
<feature type="transmembrane region" description="Helical" evidence="10">
    <location>
        <begin position="304"/>
        <end position="322"/>
    </location>
</feature>
<evidence type="ECO:0000313" key="11">
    <source>
        <dbReference type="EMBL" id="MBB1153761.1"/>
    </source>
</evidence>
<evidence type="ECO:0008006" key="13">
    <source>
        <dbReference type="Google" id="ProtNLM"/>
    </source>
</evidence>
<dbReference type="AlphaFoldDB" id="A0A7W3Z9U0"/>
<dbReference type="Proteomes" id="UP000526734">
    <property type="component" value="Unassembled WGS sequence"/>
</dbReference>
<keyword evidence="8 10" id="KW-1133">Transmembrane helix</keyword>
<feature type="transmembrane region" description="Helical" evidence="10">
    <location>
        <begin position="158"/>
        <end position="179"/>
    </location>
</feature>
<keyword evidence="6 10" id="KW-0812">Transmembrane</keyword>
<accession>A0A7W3Z9U0</accession>
<comment type="pathway">
    <text evidence="2">Glycolipid biosynthesis; glycosylphosphatidylinositol-anchor biosynthesis.</text>
</comment>
<evidence type="ECO:0000256" key="6">
    <source>
        <dbReference type="ARBA" id="ARBA00022692"/>
    </source>
</evidence>
<dbReference type="GO" id="GO:0000009">
    <property type="term" value="F:alpha-1,6-mannosyltransferase activity"/>
    <property type="evidence" value="ECO:0007669"/>
    <property type="project" value="InterPro"/>
</dbReference>
<keyword evidence="3" id="KW-0337">GPI-anchor biosynthesis</keyword>
<evidence type="ECO:0000256" key="8">
    <source>
        <dbReference type="ARBA" id="ARBA00022989"/>
    </source>
</evidence>
<gene>
    <name evidence="11" type="ORF">H4281_11515</name>
</gene>
<evidence type="ECO:0000256" key="9">
    <source>
        <dbReference type="ARBA" id="ARBA00023136"/>
    </source>
</evidence>
<dbReference type="PANTHER" id="PTHR12468">
    <property type="entry name" value="GPI MANNOSYLTRANSFERASE 2"/>
    <property type="match status" value="1"/>
</dbReference>
<proteinExistence type="predicted"/>
<comment type="caution">
    <text evidence="11">The sequence shown here is derived from an EMBL/GenBank/DDBJ whole genome shotgun (WGS) entry which is preliminary data.</text>
</comment>
<reference evidence="11 12" key="1">
    <citation type="submission" date="2020-08" db="EMBL/GenBank/DDBJ databases">
        <title>Amycolatopsis sp. nov. DR6-1 isolated from Dendrobium heterocarpum.</title>
        <authorList>
            <person name="Tedsree N."/>
            <person name="Kuncharoen N."/>
            <person name="Likhitwitayawuid K."/>
            <person name="Tanasupawat S."/>
        </authorList>
    </citation>
    <scope>NUCLEOTIDE SEQUENCE [LARGE SCALE GENOMIC DNA]</scope>
    <source>
        <strain evidence="11 12">DR6-1</strain>
    </source>
</reference>
<evidence type="ECO:0000256" key="10">
    <source>
        <dbReference type="SAM" id="Phobius"/>
    </source>
</evidence>
<keyword evidence="12" id="KW-1185">Reference proteome</keyword>
<keyword evidence="4" id="KW-0328">Glycosyltransferase</keyword>
<feature type="transmembrane region" description="Helical" evidence="10">
    <location>
        <begin position="124"/>
        <end position="146"/>
    </location>
</feature>
<dbReference type="InterPro" id="IPR007315">
    <property type="entry name" value="PIG-V/Gpi18"/>
</dbReference>
<dbReference type="UniPathway" id="UPA00196"/>
<organism evidence="11 12">
    <name type="scientific">Amycolatopsis dendrobii</name>
    <dbReference type="NCBI Taxonomy" id="2760662"/>
    <lineage>
        <taxon>Bacteria</taxon>
        <taxon>Bacillati</taxon>
        <taxon>Actinomycetota</taxon>
        <taxon>Actinomycetes</taxon>
        <taxon>Pseudonocardiales</taxon>
        <taxon>Pseudonocardiaceae</taxon>
        <taxon>Amycolatopsis</taxon>
    </lineage>
</organism>
<keyword evidence="5" id="KW-0808">Transferase</keyword>
<sequence>MTELADKTRREQFERAAADGPAHSLRVAAGRWSRSGYVRAAVLYLVVRVVGLGALAAMAAPRDLPLGDRLQSWDGWWYLQIAEHGYTGVSNPLDAAGLPYPDASYGYFPLYPALTGLLEKLPGVTYFGAGLLLSTLAGIAAATAMYRIGRLVHSQRAGLLLAVLWGAAPMAIAESMVMTEALFTAFAAWALVGVLERRWYLAATATLFAGLTRSTACVLVAVVVIAAAIDVWRNRQRWNALVCVFVAPLGLLGYWTFVAVKTGSVTGWQDVELRGWNTRFDAGAEAWRWITQTLFTSGNAWETLVVLVMVAAIALAVVCVTGRRMPWPLAAYAAGVLVLVLCSAGLPALKSRFVLPGFALLLPVAMGLAGRKKSTMIAAATVFVLVGAWYSAYSLTVWKYAI</sequence>
<feature type="transmembrane region" description="Helical" evidence="10">
    <location>
        <begin position="199"/>
        <end position="226"/>
    </location>
</feature>
<dbReference type="GO" id="GO:0004376">
    <property type="term" value="F:GPI mannosyltransferase activity"/>
    <property type="evidence" value="ECO:0007669"/>
    <property type="project" value="InterPro"/>
</dbReference>
<dbReference type="GO" id="GO:0016020">
    <property type="term" value="C:membrane"/>
    <property type="evidence" value="ECO:0007669"/>
    <property type="project" value="GOC"/>
</dbReference>
<dbReference type="GO" id="GO:0006506">
    <property type="term" value="P:GPI anchor biosynthetic process"/>
    <property type="evidence" value="ECO:0007669"/>
    <property type="project" value="UniProtKB-UniPathway"/>
</dbReference>
<evidence type="ECO:0000256" key="4">
    <source>
        <dbReference type="ARBA" id="ARBA00022676"/>
    </source>
</evidence>
<evidence type="ECO:0000256" key="7">
    <source>
        <dbReference type="ARBA" id="ARBA00022824"/>
    </source>
</evidence>
<feature type="transmembrane region" description="Helical" evidence="10">
    <location>
        <begin position="377"/>
        <end position="398"/>
    </location>
</feature>
<evidence type="ECO:0000256" key="3">
    <source>
        <dbReference type="ARBA" id="ARBA00022502"/>
    </source>
</evidence>
<comment type="subcellular location">
    <subcellularLocation>
        <location evidence="1">Endoplasmic reticulum membrane</location>
        <topology evidence="1">Multi-pass membrane protein</topology>
    </subcellularLocation>
</comment>
<keyword evidence="9 10" id="KW-0472">Membrane</keyword>